<keyword evidence="2" id="KW-1185">Reference proteome</keyword>
<sequence>MCWGLAMGVLGEGSVSRWAEYVQAVQVLARARAEVLHAPGRAEWLKQALTSSDGLQRSAGLEFLTTFPDEVPALLDQLFPLAISHSTGCCAGPEGAAWLMKDG</sequence>
<accession>A0ABN2GKH4</accession>
<organism evidence="1 2">
    <name type="scientific">Fodinicola feengrottensis</name>
    <dbReference type="NCBI Taxonomy" id="435914"/>
    <lineage>
        <taxon>Bacteria</taxon>
        <taxon>Bacillati</taxon>
        <taxon>Actinomycetota</taxon>
        <taxon>Actinomycetes</taxon>
        <taxon>Mycobacteriales</taxon>
        <taxon>Fodinicola</taxon>
    </lineage>
</organism>
<proteinExistence type="predicted"/>
<dbReference type="Proteomes" id="UP001500618">
    <property type="component" value="Unassembled WGS sequence"/>
</dbReference>
<dbReference type="EMBL" id="BAAANY010000008">
    <property type="protein sequence ID" value="GAA1672804.1"/>
    <property type="molecule type" value="Genomic_DNA"/>
</dbReference>
<name>A0ABN2GKH4_9ACTN</name>
<evidence type="ECO:0000313" key="1">
    <source>
        <dbReference type="EMBL" id="GAA1672804.1"/>
    </source>
</evidence>
<reference evidence="1 2" key="1">
    <citation type="journal article" date="2019" name="Int. J. Syst. Evol. Microbiol.">
        <title>The Global Catalogue of Microorganisms (GCM) 10K type strain sequencing project: providing services to taxonomists for standard genome sequencing and annotation.</title>
        <authorList>
            <consortium name="The Broad Institute Genomics Platform"/>
            <consortium name="The Broad Institute Genome Sequencing Center for Infectious Disease"/>
            <person name="Wu L."/>
            <person name="Ma J."/>
        </authorList>
    </citation>
    <scope>NUCLEOTIDE SEQUENCE [LARGE SCALE GENOMIC DNA]</scope>
    <source>
        <strain evidence="1 2">JCM 14718</strain>
    </source>
</reference>
<gene>
    <name evidence="1" type="ORF">GCM10009765_22650</name>
</gene>
<comment type="caution">
    <text evidence="1">The sequence shown here is derived from an EMBL/GenBank/DDBJ whole genome shotgun (WGS) entry which is preliminary data.</text>
</comment>
<protein>
    <submittedName>
        <fullName evidence="1">Uncharacterized protein</fullName>
    </submittedName>
</protein>
<dbReference type="RefSeq" id="WP_279580569.1">
    <property type="nucleotide sequence ID" value="NZ_WOTO01000016.1"/>
</dbReference>
<evidence type="ECO:0000313" key="2">
    <source>
        <dbReference type="Proteomes" id="UP001500618"/>
    </source>
</evidence>